<keyword evidence="2" id="KW-0808">Transferase</keyword>
<dbReference type="Proteomes" id="UP000741013">
    <property type="component" value="Unassembled WGS sequence"/>
</dbReference>
<name>A0ABS4PXC6_9PSEU</name>
<dbReference type="GO" id="GO:0008168">
    <property type="term" value="F:methyltransferase activity"/>
    <property type="evidence" value="ECO:0007669"/>
    <property type="project" value="UniProtKB-KW"/>
</dbReference>
<dbReference type="InterPro" id="IPR029063">
    <property type="entry name" value="SAM-dependent_MTases_sf"/>
</dbReference>
<gene>
    <name evidence="2" type="ORF">JOM49_005612</name>
</gene>
<evidence type="ECO:0000313" key="2">
    <source>
        <dbReference type="EMBL" id="MBP2184086.1"/>
    </source>
</evidence>
<protein>
    <submittedName>
        <fullName evidence="2">SAM-dependent methyltransferase</fullName>
    </submittedName>
</protein>
<evidence type="ECO:0000313" key="3">
    <source>
        <dbReference type="Proteomes" id="UP000741013"/>
    </source>
</evidence>
<accession>A0ABS4PXC6</accession>
<dbReference type="Pfam" id="PF08241">
    <property type="entry name" value="Methyltransf_11"/>
    <property type="match status" value="1"/>
</dbReference>
<comment type="caution">
    <text evidence="2">The sequence shown here is derived from an EMBL/GenBank/DDBJ whole genome shotgun (WGS) entry which is preliminary data.</text>
</comment>
<proteinExistence type="predicted"/>
<reference evidence="2 3" key="1">
    <citation type="submission" date="2021-03" db="EMBL/GenBank/DDBJ databases">
        <title>Sequencing the genomes of 1000 actinobacteria strains.</title>
        <authorList>
            <person name="Klenk H.-P."/>
        </authorList>
    </citation>
    <scope>NUCLEOTIDE SEQUENCE [LARGE SCALE GENOMIC DNA]</scope>
    <source>
        <strain evidence="2 3">DSM 45510</strain>
    </source>
</reference>
<keyword evidence="2" id="KW-0489">Methyltransferase</keyword>
<dbReference type="SUPFAM" id="SSF53335">
    <property type="entry name" value="S-adenosyl-L-methionine-dependent methyltransferases"/>
    <property type="match status" value="1"/>
</dbReference>
<keyword evidence="3" id="KW-1185">Reference proteome</keyword>
<sequence length="214" mass="23346">MTRAAARLAPEGHAVGVDLSSRMIELARERAAELPNVRFLQADAQVHPFPRHSFDVVISRHGAMFFGDAKAAFANLAAAVRPGGRLVLLTWQPSVRNEWVSTFRRIFSAGREAPASPPAPNPSSLGDPDQVRELLTAAGFTGVRSTGLSERMFFGRDVEDAAEFVEAQFGWMTRELPGEVQARVRADLRVDLAAHLGEHGVRYDSAAWLVEAST</sequence>
<organism evidence="2 3">
    <name type="scientific">Amycolatopsis magusensis</name>
    <dbReference type="NCBI Taxonomy" id="882444"/>
    <lineage>
        <taxon>Bacteria</taxon>
        <taxon>Bacillati</taxon>
        <taxon>Actinomycetota</taxon>
        <taxon>Actinomycetes</taxon>
        <taxon>Pseudonocardiales</taxon>
        <taxon>Pseudonocardiaceae</taxon>
        <taxon>Amycolatopsis</taxon>
    </lineage>
</organism>
<dbReference type="PANTHER" id="PTHR43591:SF24">
    <property type="entry name" value="2-METHOXY-6-POLYPRENYL-1,4-BENZOQUINOL METHYLASE, MITOCHONDRIAL"/>
    <property type="match status" value="1"/>
</dbReference>
<dbReference type="GO" id="GO:0032259">
    <property type="term" value="P:methylation"/>
    <property type="evidence" value="ECO:0007669"/>
    <property type="project" value="UniProtKB-KW"/>
</dbReference>
<evidence type="ECO:0000259" key="1">
    <source>
        <dbReference type="Pfam" id="PF08241"/>
    </source>
</evidence>
<dbReference type="InterPro" id="IPR013216">
    <property type="entry name" value="Methyltransf_11"/>
</dbReference>
<dbReference type="EMBL" id="JAGGMS010000001">
    <property type="protein sequence ID" value="MBP2184086.1"/>
    <property type="molecule type" value="Genomic_DNA"/>
</dbReference>
<feature type="domain" description="Methyltransferase type 11" evidence="1">
    <location>
        <begin position="3"/>
        <end position="88"/>
    </location>
</feature>
<dbReference type="Gene3D" id="3.40.50.150">
    <property type="entry name" value="Vaccinia Virus protein VP39"/>
    <property type="match status" value="1"/>
</dbReference>
<dbReference type="CDD" id="cd02440">
    <property type="entry name" value="AdoMet_MTases"/>
    <property type="match status" value="1"/>
</dbReference>
<dbReference type="PANTHER" id="PTHR43591">
    <property type="entry name" value="METHYLTRANSFERASE"/>
    <property type="match status" value="1"/>
</dbReference>